<evidence type="ECO:0000313" key="3">
    <source>
        <dbReference type="EMBL" id="RJX49914.1"/>
    </source>
</evidence>
<feature type="region of interest" description="Disordered" evidence="1">
    <location>
        <begin position="69"/>
        <end position="88"/>
    </location>
</feature>
<name>A0A3A6Q7K6_9EURY</name>
<dbReference type="AlphaFoldDB" id="A0A3A6Q7K6"/>
<evidence type="ECO:0000256" key="2">
    <source>
        <dbReference type="SAM" id="Phobius"/>
    </source>
</evidence>
<feature type="transmembrane region" description="Helical" evidence="2">
    <location>
        <begin position="7"/>
        <end position="27"/>
    </location>
</feature>
<dbReference type="EMBL" id="QMDW01000008">
    <property type="protein sequence ID" value="RJX49914.1"/>
    <property type="molecule type" value="Genomic_DNA"/>
</dbReference>
<keyword evidence="2" id="KW-1133">Transmembrane helix</keyword>
<keyword evidence="4" id="KW-1185">Reference proteome</keyword>
<dbReference type="OrthoDB" id="53394at2157"/>
<gene>
    <name evidence="3" type="ORF">DP106_07340</name>
</gene>
<accession>A0A3A6Q7K6</accession>
<comment type="caution">
    <text evidence="3">The sequence shown here is derived from an EMBL/GenBank/DDBJ whole genome shotgun (WGS) entry which is preliminary data.</text>
</comment>
<feature type="transmembrane region" description="Helical" evidence="2">
    <location>
        <begin position="33"/>
        <end position="52"/>
    </location>
</feature>
<keyword evidence="2" id="KW-0812">Transmembrane</keyword>
<reference evidence="3 4" key="1">
    <citation type="submission" date="2018-06" db="EMBL/GenBank/DDBJ databases">
        <title>Halonotius sp. F13-13 a new haloarchaeeon isolated from a solar saltern from Isla Cristina, Huelva, Spain.</title>
        <authorList>
            <person name="Duran-Viseras A."/>
            <person name="Sanchez-Porro C."/>
            <person name="Ventosa A."/>
        </authorList>
    </citation>
    <scope>NUCLEOTIDE SEQUENCE [LARGE SCALE GENOMIC DNA]</scope>
    <source>
        <strain evidence="3 4">CECT 7525</strain>
    </source>
</reference>
<evidence type="ECO:0000313" key="4">
    <source>
        <dbReference type="Proteomes" id="UP000281564"/>
    </source>
</evidence>
<keyword evidence="2" id="KW-0472">Membrane</keyword>
<proteinExistence type="predicted"/>
<organism evidence="3 4">
    <name type="scientific">Halonotius pteroides</name>
    <dbReference type="NCBI Taxonomy" id="268735"/>
    <lineage>
        <taxon>Archaea</taxon>
        <taxon>Methanobacteriati</taxon>
        <taxon>Methanobacteriota</taxon>
        <taxon>Stenosarchaea group</taxon>
        <taxon>Halobacteria</taxon>
        <taxon>Halobacteriales</taxon>
        <taxon>Haloferacaceae</taxon>
        <taxon>Halonotius</taxon>
    </lineage>
</organism>
<evidence type="ECO:0000256" key="1">
    <source>
        <dbReference type="SAM" id="MobiDB-lite"/>
    </source>
</evidence>
<dbReference type="Proteomes" id="UP000281564">
    <property type="component" value="Unassembled WGS sequence"/>
</dbReference>
<protein>
    <submittedName>
        <fullName evidence="3">SHOCT domain-containing protein</fullName>
    </submittedName>
</protein>
<sequence>MNWRNVALYTLLGLGVLVAIQIIFSVIATIIGIAWAIASSLLTLAVVGAMFYGGFRLVSWYRGDNNAGAGTGDVNDANRPAPNQQSRIDTVKQRYADGKLSDAEFERQLERELDGLDIDSSNRERSREYE</sequence>
<dbReference type="RefSeq" id="WP_120084399.1">
    <property type="nucleotide sequence ID" value="NZ_QMDW01000008.1"/>
</dbReference>